<dbReference type="Proteomes" id="UP000254079">
    <property type="component" value="Unassembled WGS sequence"/>
</dbReference>
<evidence type="ECO:0000256" key="3">
    <source>
        <dbReference type="ARBA" id="ARBA00022481"/>
    </source>
</evidence>
<evidence type="ECO:0000259" key="13">
    <source>
        <dbReference type="PROSITE" id="PS50111"/>
    </source>
</evidence>
<dbReference type="InterPro" id="IPR001610">
    <property type="entry name" value="PAC"/>
</dbReference>
<evidence type="ECO:0000256" key="5">
    <source>
        <dbReference type="ARBA" id="ARBA00022519"/>
    </source>
</evidence>
<comment type="similarity">
    <text evidence="10">Belongs to the methyl-accepting chemotaxis (MCP) protein family.</text>
</comment>
<evidence type="ECO:0000313" key="15">
    <source>
        <dbReference type="Proteomes" id="UP000254079"/>
    </source>
</evidence>
<reference evidence="14 15" key="1">
    <citation type="submission" date="2018-06" db="EMBL/GenBank/DDBJ databases">
        <authorList>
            <consortium name="Pathogen Informatics"/>
            <person name="Doyle S."/>
        </authorList>
    </citation>
    <scope>NUCLEOTIDE SEQUENCE [LARGE SCALE GENOMIC DNA]</scope>
    <source>
        <strain evidence="14 15">NCTC8622</strain>
    </source>
</reference>
<dbReference type="PANTHER" id="PTHR43531:SF7">
    <property type="entry name" value="AEROTAXIS RECEPTOR"/>
    <property type="match status" value="1"/>
</dbReference>
<keyword evidence="7 12" id="KW-1133">Transmembrane helix</keyword>
<dbReference type="GO" id="GO:0007165">
    <property type="term" value="P:signal transduction"/>
    <property type="evidence" value="ECO:0007669"/>
    <property type="project" value="UniProtKB-KW"/>
</dbReference>
<protein>
    <submittedName>
        <fullName evidence="14">Aerotaxis receptor protein</fullName>
    </submittedName>
</protein>
<dbReference type="InterPro" id="IPR013655">
    <property type="entry name" value="PAS_fold_3"/>
</dbReference>
<dbReference type="InterPro" id="IPR003660">
    <property type="entry name" value="HAMP_dom"/>
</dbReference>
<dbReference type="SMART" id="SM00086">
    <property type="entry name" value="PAC"/>
    <property type="match status" value="1"/>
</dbReference>
<evidence type="ECO:0000256" key="1">
    <source>
        <dbReference type="ARBA" id="ARBA00004429"/>
    </source>
</evidence>
<organism evidence="14 15">
    <name type="scientific">Escherichia coli</name>
    <dbReference type="NCBI Taxonomy" id="562"/>
    <lineage>
        <taxon>Bacteria</taxon>
        <taxon>Pseudomonadati</taxon>
        <taxon>Pseudomonadota</taxon>
        <taxon>Gammaproteobacteria</taxon>
        <taxon>Enterobacterales</taxon>
        <taxon>Enterobacteriaceae</taxon>
        <taxon>Escherichia</taxon>
    </lineage>
</organism>
<dbReference type="Gene3D" id="3.30.450.20">
    <property type="entry name" value="PAS domain"/>
    <property type="match status" value="1"/>
</dbReference>
<dbReference type="NCBIfam" id="TIGR00229">
    <property type="entry name" value="sensory_box"/>
    <property type="match status" value="1"/>
</dbReference>
<evidence type="ECO:0000256" key="6">
    <source>
        <dbReference type="ARBA" id="ARBA00022692"/>
    </source>
</evidence>
<dbReference type="Gene3D" id="1.10.287.950">
    <property type="entry name" value="Methyl-accepting chemotaxis protein"/>
    <property type="match status" value="1"/>
</dbReference>
<dbReference type="PROSITE" id="PS50111">
    <property type="entry name" value="CHEMOTAXIS_TRANSDUC_2"/>
    <property type="match status" value="1"/>
</dbReference>
<keyword evidence="3" id="KW-0488">Methylation</keyword>
<evidence type="ECO:0000256" key="2">
    <source>
        <dbReference type="ARBA" id="ARBA00022475"/>
    </source>
</evidence>
<proteinExistence type="inferred from homology"/>
<gene>
    <name evidence="14" type="primary">air</name>
    <name evidence="14" type="ORF">NCTC8622_07780</name>
</gene>
<dbReference type="FunFam" id="1.10.287.950:FF:000001">
    <property type="entry name" value="Methyl-accepting chemotaxis sensory transducer"/>
    <property type="match status" value="1"/>
</dbReference>
<comment type="subcellular location">
    <subcellularLocation>
        <location evidence="1">Cell inner membrane</location>
        <topology evidence="1">Multi-pass membrane protein</topology>
    </subcellularLocation>
</comment>
<keyword evidence="8 12" id="KW-0472">Membrane</keyword>
<dbReference type="InterPro" id="IPR000014">
    <property type="entry name" value="PAS"/>
</dbReference>
<keyword evidence="9 11" id="KW-0807">Transducer</keyword>
<dbReference type="Pfam" id="PF08447">
    <property type="entry name" value="PAS_3"/>
    <property type="match status" value="1"/>
</dbReference>
<keyword evidence="2" id="KW-1003">Cell membrane</keyword>
<dbReference type="GO" id="GO:0052131">
    <property type="term" value="P:positive aerotaxis"/>
    <property type="evidence" value="ECO:0007669"/>
    <property type="project" value="UniProtKB-ARBA"/>
</dbReference>
<evidence type="ECO:0000256" key="11">
    <source>
        <dbReference type="PROSITE-ProRule" id="PRU00284"/>
    </source>
</evidence>
<dbReference type="InterPro" id="IPR004089">
    <property type="entry name" value="MCPsignal_dom"/>
</dbReference>
<dbReference type="CDD" id="cd00130">
    <property type="entry name" value="PAS"/>
    <property type="match status" value="1"/>
</dbReference>
<keyword evidence="6 12" id="KW-0812">Transmembrane</keyword>
<dbReference type="FunFam" id="3.30.450.20:FF:000046">
    <property type="entry name" value="Aerotaxis sensor receptor"/>
    <property type="match status" value="1"/>
</dbReference>
<feature type="domain" description="Methyl-accepting transducer" evidence="13">
    <location>
        <begin position="263"/>
        <end position="492"/>
    </location>
</feature>
<dbReference type="SUPFAM" id="SSF58104">
    <property type="entry name" value="Methyl-accepting chemotaxis protein (MCP) signaling domain"/>
    <property type="match status" value="1"/>
</dbReference>
<feature type="transmembrane region" description="Helical" evidence="12">
    <location>
        <begin position="165"/>
        <end position="183"/>
    </location>
</feature>
<evidence type="ECO:0000256" key="8">
    <source>
        <dbReference type="ARBA" id="ARBA00023136"/>
    </source>
</evidence>
<dbReference type="EMBL" id="UGCP01000002">
    <property type="protein sequence ID" value="STI88577.1"/>
    <property type="molecule type" value="Genomic_DNA"/>
</dbReference>
<dbReference type="Pfam" id="PF00672">
    <property type="entry name" value="HAMP"/>
    <property type="match status" value="1"/>
</dbReference>
<dbReference type="SUPFAM" id="SSF55785">
    <property type="entry name" value="PYP-like sensor domain (PAS domain)"/>
    <property type="match status" value="1"/>
</dbReference>
<dbReference type="CDD" id="cd11386">
    <property type="entry name" value="MCP_signal"/>
    <property type="match status" value="1"/>
</dbReference>
<evidence type="ECO:0000256" key="7">
    <source>
        <dbReference type="ARBA" id="ARBA00022989"/>
    </source>
</evidence>
<name>A0A376UH79_ECOLX</name>
<evidence type="ECO:0000256" key="10">
    <source>
        <dbReference type="ARBA" id="ARBA00029447"/>
    </source>
</evidence>
<keyword evidence="4" id="KW-0145">Chemotaxis</keyword>
<dbReference type="InterPro" id="IPR004090">
    <property type="entry name" value="Chemotax_Me-accpt_rcpt"/>
</dbReference>
<keyword evidence="14" id="KW-0675">Receptor</keyword>
<sequence>MSSHPYVTQQNTPLADDTTLMSTTDLQSYITHANDTFVQVSGFTLQELQGQPHNMVRHPDMPKAAFADMWFTLKKGEPWSGIVKNRRKNGDHYWVRANAVPMVREGKISGYMSIRTRATDEEIAAVEPLYKALNAGRTSKRIHKGLVVRKGWLGKLPSLPLRWRARGVMTLMFILLAAMLWFVAAPVVTYFLCVLVVLLASACFEWQIVRPIENVARQALKVATGERNSVEHLNRSDELGLTLRAVGQLGLMCRWLINDVSSQVSSVRNGSETLAKGTDELNEHTQQTVDNVQQTVATMNQMAASVKQNSATASAADKLSITASNAAVQGGEAMTTVIKTMDDIADSTQRIGTITSLINDIAFQTNILALNAAVEAARAGEQGKGFAVVAGEVRHLASRSANAANDIRKLIDASADKVQSGSQQVHAAGRTMEDIVAQVKNVTQLIAQISHSTLEQADGLSSLTRAVDELNLITQKNAELVEESAQVSAMVKHRASRLGRRGDGAALIGMPDPAVGAQCLMRCWRILSGLRVCSGCRPDKARQASHPAIAPRHWRMRRLIQLRNIKSGAVDHRNDLFYLCITDIALVDV</sequence>
<keyword evidence="5" id="KW-0997">Cell inner membrane</keyword>
<evidence type="ECO:0000256" key="12">
    <source>
        <dbReference type="SAM" id="Phobius"/>
    </source>
</evidence>
<evidence type="ECO:0000313" key="14">
    <source>
        <dbReference type="EMBL" id="STI88577.1"/>
    </source>
</evidence>
<accession>A0A376UH79</accession>
<dbReference type="PRINTS" id="PR00260">
    <property type="entry name" value="CHEMTRNSDUCR"/>
</dbReference>
<dbReference type="InterPro" id="IPR035965">
    <property type="entry name" value="PAS-like_dom_sf"/>
</dbReference>
<dbReference type="Pfam" id="PF00015">
    <property type="entry name" value="MCPsignal"/>
    <property type="match status" value="1"/>
</dbReference>
<evidence type="ECO:0000256" key="9">
    <source>
        <dbReference type="ARBA" id="ARBA00023224"/>
    </source>
</evidence>
<dbReference type="AlphaFoldDB" id="A0A376UH79"/>
<dbReference type="InterPro" id="IPR051310">
    <property type="entry name" value="MCP_chemotaxis"/>
</dbReference>
<dbReference type="PANTHER" id="PTHR43531">
    <property type="entry name" value="PROTEIN ICFG"/>
    <property type="match status" value="1"/>
</dbReference>
<evidence type="ECO:0000256" key="4">
    <source>
        <dbReference type="ARBA" id="ARBA00022500"/>
    </source>
</evidence>
<dbReference type="GO" id="GO:0004888">
    <property type="term" value="F:transmembrane signaling receptor activity"/>
    <property type="evidence" value="ECO:0007669"/>
    <property type="project" value="InterPro"/>
</dbReference>
<dbReference type="SMART" id="SM00283">
    <property type="entry name" value="MA"/>
    <property type="match status" value="1"/>
</dbReference>
<dbReference type="GO" id="GO:0005886">
    <property type="term" value="C:plasma membrane"/>
    <property type="evidence" value="ECO:0007669"/>
    <property type="project" value="UniProtKB-SubCell"/>
</dbReference>